<dbReference type="Proteomes" id="UP000316213">
    <property type="component" value="Unassembled WGS sequence"/>
</dbReference>
<dbReference type="InterPro" id="IPR036249">
    <property type="entry name" value="Thioredoxin-like_sf"/>
</dbReference>
<accession>A0A5C6ACQ8</accession>
<dbReference type="RefSeq" id="WP_146577846.1">
    <property type="nucleotide sequence ID" value="NZ_SJPM01000004.1"/>
</dbReference>
<proteinExistence type="predicted"/>
<dbReference type="SUPFAM" id="SSF52833">
    <property type="entry name" value="Thioredoxin-like"/>
    <property type="match status" value="1"/>
</dbReference>
<name>A0A5C6ACQ8_9BACT</name>
<evidence type="ECO:0000256" key="1">
    <source>
        <dbReference type="SAM" id="SignalP"/>
    </source>
</evidence>
<reference evidence="2 3" key="1">
    <citation type="submission" date="2019-02" db="EMBL/GenBank/DDBJ databases">
        <title>Deep-cultivation of Planctomycetes and their phenomic and genomic characterization uncovers novel biology.</title>
        <authorList>
            <person name="Wiegand S."/>
            <person name="Jogler M."/>
            <person name="Boedeker C."/>
            <person name="Pinto D."/>
            <person name="Vollmers J."/>
            <person name="Rivas-Marin E."/>
            <person name="Kohn T."/>
            <person name="Peeters S.H."/>
            <person name="Heuer A."/>
            <person name="Rast P."/>
            <person name="Oberbeckmann S."/>
            <person name="Bunk B."/>
            <person name="Jeske O."/>
            <person name="Meyerdierks A."/>
            <person name="Storesund J.E."/>
            <person name="Kallscheuer N."/>
            <person name="Luecker S."/>
            <person name="Lage O.M."/>
            <person name="Pohl T."/>
            <person name="Merkel B.J."/>
            <person name="Hornburger P."/>
            <person name="Mueller R.-W."/>
            <person name="Bruemmer F."/>
            <person name="Labrenz M."/>
            <person name="Spormann A.M."/>
            <person name="Op Den Camp H."/>
            <person name="Overmann J."/>
            <person name="Amann R."/>
            <person name="Jetten M.S.M."/>
            <person name="Mascher T."/>
            <person name="Medema M.H."/>
            <person name="Devos D.P."/>
            <person name="Kaster A.-K."/>
            <person name="Ovreas L."/>
            <person name="Rohde M."/>
            <person name="Galperin M.Y."/>
            <person name="Jogler C."/>
        </authorList>
    </citation>
    <scope>NUCLEOTIDE SEQUENCE [LARGE SCALE GENOMIC DNA]</scope>
    <source>
        <strain evidence="2 3">Pla100</strain>
    </source>
</reference>
<dbReference type="PROSITE" id="PS51257">
    <property type="entry name" value="PROKAR_LIPOPROTEIN"/>
    <property type="match status" value="1"/>
</dbReference>
<feature type="chain" id="PRO_5022733020" description="Thioredoxin domain-containing protein" evidence="1">
    <location>
        <begin position="30"/>
        <end position="260"/>
    </location>
</feature>
<feature type="signal peptide" evidence="1">
    <location>
        <begin position="1"/>
        <end position="29"/>
    </location>
</feature>
<keyword evidence="3" id="KW-1185">Reference proteome</keyword>
<evidence type="ECO:0008006" key="4">
    <source>
        <dbReference type="Google" id="ProtNLM"/>
    </source>
</evidence>
<dbReference type="EMBL" id="SJPM01000004">
    <property type="protein sequence ID" value="TWT97210.1"/>
    <property type="molecule type" value="Genomic_DNA"/>
</dbReference>
<protein>
    <recommendedName>
        <fullName evidence="4">Thioredoxin domain-containing protein</fullName>
    </recommendedName>
</protein>
<gene>
    <name evidence="2" type="ORF">Pla100_23600</name>
</gene>
<evidence type="ECO:0000313" key="2">
    <source>
        <dbReference type="EMBL" id="TWT97210.1"/>
    </source>
</evidence>
<sequence precursor="true">MKRNFSQTAIALTMTLVTACLSFAQTARAASPAEQAIQNAAANNQFAFVMFYRGNDAPTQAMHGTLQTTLANRQDAVIVPVQIGDAAEQALVKHYDATRMPMPATAVLAPNGAVCSVFPQKATSQQLTAAIVSTGQAQCLKALQDRKLVLLCAQPSAGASIPMGVRQFQADKLYENRTEVVTVIANDPAEAKFLQQLRVKTDQPAPVVAFMAPPGVMVGIFNANVSLDDLAQKLAAAGKCCDDENCKHHKSAEASQPSRR</sequence>
<dbReference type="AlphaFoldDB" id="A0A5C6ACQ8"/>
<evidence type="ECO:0000313" key="3">
    <source>
        <dbReference type="Proteomes" id="UP000316213"/>
    </source>
</evidence>
<comment type="caution">
    <text evidence="2">The sequence shown here is derived from an EMBL/GenBank/DDBJ whole genome shotgun (WGS) entry which is preliminary data.</text>
</comment>
<dbReference type="OrthoDB" id="214400at2"/>
<keyword evidence="1" id="KW-0732">Signal</keyword>
<organism evidence="2 3">
    <name type="scientific">Neorhodopirellula pilleata</name>
    <dbReference type="NCBI Taxonomy" id="2714738"/>
    <lineage>
        <taxon>Bacteria</taxon>
        <taxon>Pseudomonadati</taxon>
        <taxon>Planctomycetota</taxon>
        <taxon>Planctomycetia</taxon>
        <taxon>Pirellulales</taxon>
        <taxon>Pirellulaceae</taxon>
        <taxon>Neorhodopirellula</taxon>
    </lineage>
</organism>